<keyword evidence="3" id="KW-1185">Reference proteome</keyword>
<proteinExistence type="predicted"/>
<dbReference type="RefSeq" id="WP_126840826.1">
    <property type="nucleotide sequence ID" value="NZ_PIQH01000001.1"/>
</dbReference>
<evidence type="ECO:0000313" key="2">
    <source>
        <dbReference type="EMBL" id="RUO81485.1"/>
    </source>
</evidence>
<keyword evidence="1" id="KW-0472">Membrane</keyword>
<sequence>MLKRMLPLLLLIAGLLVALLGTLSEHADVIRLVGAALMLVGIIWLYRMPAQQQQHQEASQSAPLRWYQSPVLWVPVAAVVVLLMSLAM</sequence>
<accession>A0A432ZU64</accession>
<dbReference type="EMBL" id="PIQH01000001">
    <property type="protein sequence ID" value="RUO81485.1"/>
    <property type="molecule type" value="Genomic_DNA"/>
</dbReference>
<organism evidence="2 3">
    <name type="scientific">Idiomarina tyrosinivorans</name>
    <dbReference type="NCBI Taxonomy" id="1445662"/>
    <lineage>
        <taxon>Bacteria</taxon>
        <taxon>Pseudomonadati</taxon>
        <taxon>Pseudomonadota</taxon>
        <taxon>Gammaproteobacteria</taxon>
        <taxon>Alteromonadales</taxon>
        <taxon>Idiomarinaceae</taxon>
        <taxon>Idiomarina</taxon>
    </lineage>
</organism>
<comment type="caution">
    <text evidence="2">The sequence shown here is derived from an EMBL/GenBank/DDBJ whole genome shotgun (WGS) entry which is preliminary data.</text>
</comment>
<feature type="transmembrane region" description="Helical" evidence="1">
    <location>
        <begin position="66"/>
        <end position="87"/>
    </location>
</feature>
<feature type="transmembrane region" description="Helical" evidence="1">
    <location>
        <begin position="30"/>
        <end position="46"/>
    </location>
</feature>
<keyword evidence="1" id="KW-0812">Transmembrane</keyword>
<name>A0A432ZU64_9GAMM</name>
<evidence type="ECO:0000256" key="1">
    <source>
        <dbReference type="SAM" id="Phobius"/>
    </source>
</evidence>
<dbReference type="AlphaFoldDB" id="A0A432ZU64"/>
<gene>
    <name evidence="2" type="ORF">CWI84_01640</name>
</gene>
<protein>
    <submittedName>
        <fullName evidence="2">Uncharacterized protein</fullName>
    </submittedName>
</protein>
<keyword evidence="1" id="KW-1133">Transmembrane helix</keyword>
<reference evidence="2 3" key="1">
    <citation type="journal article" date="2011" name="Front. Microbiol.">
        <title>Genomic signatures of strain selection and enhancement in Bacillus atrophaeus var. globigii, a historical biowarfare simulant.</title>
        <authorList>
            <person name="Gibbons H.S."/>
            <person name="Broomall S.M."/>
            <person name="McNew L.A."/>
            <person name="Daligault H."/>
            <person name="Chapman C."/>
            <person name="Bruce D."/>
            <person name="Karavis M."/>
            <person name="Krepps M."/>
            <person name="McGregor P.A."/>
            <person name="Hong C."/>
            <person name="Park K.H."/>
            <person name="Akmal A."/>
            <person name="Feldman A."/>
            <person name="Lin J.S."/>
            <person name="Chang W.E."/>
            <person name="Higgs B.W."/>
            <person name="Demirev P."/>
            <person name="Lindquist J."/>
            <person name="Liem A."/>
            <person name="Fochler E."/>
            <person name="Read T.D."/>
            <person name="Tapia R."/>
            <person name="Johnson S."/>
            <person name="Bishop-Lilly K.A."/>
            <person name="Detter C."/>
            <person name="Han C."/>
            <person name="Sozhamannan S."/>
            <person name="Rosenzweig C.N."/>
            <person name="Skowronski E.W."/>
        </authorList>
    </citation>
    <scope>NUCLEOTIDE SEQUENCE [LARGE SCALE GENOMIC DNA]</scope>
    <source>
        <strain evidence="2 3">CC-PW-9</strain>
    </source>
</reference>
<evidence type="ECO:0000313" key="3">
    <source>
        <dbReference type="Proteomes" id="UP000287996"/>
    </source>
</evidence>
<dbReference type="Proteomes" id="UP000287996">
    <property type="component" value="Unassembled WGS sequence"/>
</dbReference>